<dbReference type="SUPFAM" id="SSF53720">
    <property type="entry name" value="ALDH-like"/>
    <property type="match status" value="1"/>
</dbReference>
<organism evidence="3 4">
    <name type="scientific">Debaryomyces fabryi</name>
    <dbReference type="NCBI Taxonomy" id="58627"/>
    <lineage>
        <taxon>Eukaryota</taxon>
        <taxon>Fungi</taxon>
        <taxon>Dikarya</taxon>
        <taxon>Ascomycota</taxon>
        <taxon>Saccharomycotina</taxon>
        <taxon>Pichiomycetes</taxon>
        <taxon>Debaryomycetaceae</taxon>
        <taxon>Debaryomyces</taxon>
    </lineage>
</organism>
<dbReference type="AlphaFoldDB" id="A0A0V1Q6U8"/>
<keyword evidence="4" id="KW-1185">Reference proteome</keyword>
<dbReference type="Proteomes" id="UP000054251">
    <property type="component" value="Unassembled WGS sequence"/>
</dbReference>
<dbReference type="RefSeq" id="XP_015470255.1">
    <property type="nucleotide sequence ID" value="XM_015608854.1"/>
</dbReference>
<evidence type="ECO:0000259" key="2">
    <source>
        <dbReference type="Pfam" id="PF00171"/>
    </source>
</evidence>
<dbReference type="EMBL" id="LMYN01000001">
    <property type="protein sequence ID" value="KSA04153.1"/>
    <property type="molecule type" value="Genomic_DNA"/>
</dbReference>
<protein>
    <recommendedName>
        <fullName evidence="2">Aldehyde dehydrogenase domain-containing protein</fullName>
    </recommendedName>
</protein>
<gene>
    <name evidence="3" type="ORF">AC631_00024</name>
</gene>
<proteinExistence type="predicted"/>
<dbReference type="GeneID" id="26837033"/>
<evidence type="ECO:0000256" key="1">
    <source>
        <dbReference type="ARBA" id="ARBA00023002"/>
    </source>
</evidence>
<dbReference type="InterPro" id="IPR050740">
    <property type="entry name" value="Aldehyde_DH_Superfamily"/>
</dbReference>
<evidence type="ECO:0000313" key="3">
    <source>
        <dbReference type="EMBL" id="KSA04153.1"/>
    </source>
</evidence>
<dbReference type="PANTHER" id="PTHR43353:SF6">
    <property type="entry name" value="CYTOPLASMIC ALDEHYDE DEHYDROGENASE (EUROFUNG)"/>
    <property type="match status" value="1"/>
</dbReference>
<keyword evidence="1" id="KW-0560">Oxidoreductase</keyword>
<dbReference type="InterPro" id="IPR016161">
    <property type="entry name" value="Ald_DH/histidinol_DH"/>
</dbReference>
<evidence type="ECO:0000313" key="4">
    <source>
        <dbReference type="Proteomes" id="UP000054251"/>
    </source>
</evidence>
<dbReference type="InterPro" id="IPR016162">
    <property type="entry name" value="Ald_DH_N"/>
</dbReference>
<feature type="domain" description="Aldehyde dehydrogenase" evidence="2">
    <location>
        <begin position="21"/>
        <end position="474"/>
    </location>
</feature>
<accession>A0A0V1Q6U8</accession>
<sequence>MNLSTIPLIINGEEISTSNLYPVYSHKHSQDKICDFSYLSDYEKQIPEICDHAEKGFEEWSSIPFNEKRNILKKALELLVTKRDELVESHKVIGGPEWFSQFNVEGAVGQLEEYISQLSQPDGVVPKSNHCELALAYRQPIGTVLSISPWNAPVILGMRSIVGPLAAGCSIIVKSSDKSPHTAYLLVRCFLDAGVPKNALQLVHLKPEDNPKAVELFLGNRAVKKVHFTGSTSTGRAIATVAARNLKPYMLELGGKNYSIVEEDADLDKASQNILWSAWCHMGQICMSTDKTYVHESVYDKFLTMIKGTAESIMKDPDYNLSQRDEGYARSIRKLVSEAISKGAKIEFGSETKFSDSGENVPVTPLILTNVTSDMLLDSVETFGPVLSIYKYNDASSLVEKLNNDQSCLKTAIWSKNTVKALRIAKKIQCGGIHINSSTVHDEPTIAHGGIRESGQGRLNSSWGIEEFSYVKTITIDE</sequence>
<dbReference type="CDD" id="cd07105">
    <property type="entry name" value="ALDH_SaliADH"/>
    <property type="match status" value="1"/>
</dbReference>
<comment type="caution">
    <text evidence="3">The sequence shown here is derived from an EMBL/GenBank/DDBJ whole genome shotgun (WGS) entry which is preliminary data.</text>
</comment>
<dbReference type="GO" id="GO:0009450">
    <property type="term" value="P:gamma-aminobutyric acid catabolic process"/>
    <property type="evidence" value="ECO:0007669"/>
    <property type="project" value="TreeGrafter"/>
</dbReference>
<dbReference type="GO" id="GO:0004777">
    <property type="term" value="F:succinate-semialdehyde dehydrogenase (NAD+) activity"/>
    <property type="evidence" value="ECO:0007669"/>
    <property type="project" value="TreeGrafter"/>
</dbReference>
<dbReference type="InterPro" id="IPR016163">
    <property type="entry name" value="Ald_DH_C"/>
</dbReference>
<dbReference type="PANTHER" id="PTHR43353">
    <property type="entry name" value="SUCCINATE-SEMIALDEHYDE DEHYDROGENASE, MITOCHONDRIAL"/>
    <property type="match status" value="1"/>
</dbReference>
<dbReference type="Gene3D" id="3.40.309.10">
    <property type="entry name" value="Aldehyde Dehydrogenase, Chain A, domain 2"/>
    <property type="match status" value="1"/>
</dbReference>
<dbReference type="Pfam" id="PF00171">
    <property type="entry name" value="Aldedh"/>
    <property type="match status" value="1"/>
</dbReference>
<dbReference type="OrthoDB" id="310895at2759"/>
<dbReference type="Gene3D" id="3.40.605.10">
    <property type="entry name" value="Aldehyde Dehydrogenase, Chain A, domain 1"/>
    <property type="match status" value="1"/>
</dbReference>
<name>A0A0V1Q6U8_9ASCO</name>
<reference evidence="3 4" key="1">
    <citation type="submission" date="2015-11" db="EMBL/GenBank/DDBJ databases">
        <title>The genome of Debaryomyces fabryi.</title>
        <authorList>
            <person name="Tafer H."/>
            <person name="Lopandic K."/>
        </authorList>
    </citation>
    <scope>NUCLEOTIDE SEQUENCE [LARGE SCALE GENOMIC DNA]</scope>
    <source>
        <strain evidence="3 4">CBS 789</strain>
    </source>
</reference>
<dbReference type="InterPro" id="IPR015590">
    <property type="entry name" value="Aldehyde_DH_dom"/>
</dbReference>